<protein>
    <recommendedName>
        <fullName evidence="3">Glycosyltransferase</fullName>
    </recommendedName>
</protein>
<dbReference type="SUPFAM" id="SSF53756">
    <property type="entry name" value="UDP-Glycosyltransferase/glycogen phosphorylase"/>
    <property type="match status" value="1"/>
</dbReference>
<dbReference type="EMBL" id="CP002987">
    <property type="protein sequence ID" value="AFA48118.1"/>
    <property type="molecule type" value="Genomic_DNA"/>
</dbReference>
<dbReference type="KEGG" id="awo:Awo_c13340"/>
<proteinExistence type="predicted"/>
<dbReference type="Proteomes" id="UP000007177">
    <property type="component" value="Chromosome"/>
</dbReference>
<evidence type="ECO:0000313" key="1">
    <source>
        <dbReference type="EMBL" id="AFA48118.1"/>
    </source>
</evidence>
<keyword evidence="2" id="KW-1185">Reference proteome</keyword>
<evidence type="ECO:0008006" key="3">
    <source>
        <dbReference type="Google" id="ProtNLM"/>
    </source>
</evidence>
<dbReference type="AlphaFoldDB" id="H6LEL5"/>
<reference evidence="1 2" key="2">
    <citation type="journal article" date="2012" name="PLoS ONE">
        <title>An ancient pathway combining carbon dioxide fixation with the generation and utilization of a sodium ion gradient for ATP synthesis.</title>
        <authorList>
            <person name="Poehlein A."/>
            <person name="Schmidt S."/>
            <person name="Kaster A.K."/>
            <person name="Goenrich M."/>
            <person name="Vollmers J."/>
            <person name="Thurmer A."/>
            <person name="Bertsch J."/>
            <person name="Schuchmann K."/>
            <person name="Voigt B."/>
            <person name="Hecker M."/>
            <person name="Daniel R."/>
            <person name="Thauer R.K."/>
            <person name="Gottschalk G."/>
            <person name="Muller V."/>
        </authorList>
    </citation>
    <scope>NUCLEOTIDE SEQUENCE [LARGE SCALE GENOMIC DNA]</scope>
    <source>
        <strain evidence="2">ATCC 29683 / DSM 1030 / JCM 2381 / KCTC 1655 / WB1</strain>
    </source>
</reference>
<organism evidence="1 2">
    <name type="scientific">Acetobacterium woodii (strain ATCC 29683 / DSM 1030 / JCM 2381 / KCTC 1655 / WB1)</name>
    <dbReference type="NCBI Taxonomy" id="931626"/>
    <lineage>
        <taxon>Bacteria</taxon>
        <taxon>Bacillati</taxon>
        <taxon>Bacillota</taxon>
        <taxon>Clostridia</taxon>
        <taxon>Eubacteriales</taxon>
        <taxon>Eubacteriaceae</taxon>
        <taxon>Acetobacterium</taxon>
    </lineage>
</organism>
<name>H6LEL5_ACEWD</name>
<reference evidence="2" key="1">
    <citation type="submission" date="2011-07" db="EMBL/GenBank/DDBJ databases">
        <title>Complete genome sequence of Acetobacterium woodii.</title>
        <authorList>
            <person name="Poehlein A."/>
            <person name="Schmidt S."/>
            <person name="Kaster A.-K."/>
            <person name="Goenrich M."/>
            <person name="Vollmers J."/>
            <person name="Thuermer A."/>
            <person name="Gottschalk G."/>
            <person name="Thauer R.K."/>
            <person name="Daniel R."/>
            <person name="Mueller V."/>
        </authorList>
    </citation>
    <scope>NUCLEOTIDE SEQUENCE [LARGE SCALE GENOMIC DNA]</scope>
    <source>
        <strain evidence="2">ATCC 29683 / DSM 1030 / JCM 2381 / KCTC 1655 / WB1</strain>
    </source>
</reference>
<accession>H6LEL5</accession>
<dbReference type="Gene3D" id="3.40.50.2000">
    <property type="entry name" value="Glycogen Phosphorylase B"/>
    <property type="match status" value="1"/>
</dbReference>
<dbReference type="RefSeq" id="WP_014355721.1">
    <property type="nucleotide sequence ID" value="NC_016894.1"/>
</dbReference>
<evidence type="ECO:0000313" key="2">
    <source>
        <dbReference type="Proteomes" id="UP000007177"/>
    </source>
</evidence>
<gene>
    <name evidence="1" type="ordered locus">Awo_c13340</name>
</gene>
<dbReference type="OrthoDB" id="9801492at2"/>
<sequence>MIWIKKQTINPEVTDYYLEIIGEAYSRLGEKVEYFTDWNDCRAIKKDIIVVTRYKEVLKMILQRRRYIYWIQGILPEENYALYHSKLKVFIYNIIERIMFNYTNNHNYLFIMVSNRMKKHYEDKYSKQINNCYIMPCNNDSIHKESFFEEGKYNEDVFCYAGGLNVWQCIDETLNIYKHIETENPKAKLLLLVKDHNLAKELVDKYGIRNYEFDFVPVDKLPDKLKKVKYGFIVREDLELNRVATPTKLMTYMGNGVISILSECLEGLTENLDETKYIIKLKNVHDFDSIKCAMSETVDAQEIYNDYKRIYKNHYDGKTHINRMKDALPR</sequence>
<dbReference type="eggNOG" id="COG0438">
    <property type="taxonomic scope" value="Bacteria"/>
</dbReference>
<dbReference type="STRING" id="931626.Awo_c13340"/>
<dbReference type="HOGENOM" id="CLU_069989_0_0_9"/>